<evidence type="ECO:0000256" key="9">
    <source>
        <dbReference type="ARBA" id="ARBA00022619"/>
    </source>
</evidence>
<comment type="function">
    <text evidence="3 14">Catalyzes the conversion of D-ribulose 5-phosphate to formate and 3,4-dihydroxy-2-butanone 4-phosphate.</text>
</comment>
<dbReference type="PIRSF" id="PIRSF001259">
    <property type="entry name" value="RibA"/>
    <property type="match status" value="1"/>
</dbReference>
<dbReference type="InterPro" id="IPR017945">
    <property type="entry name" value="DHBP_synth_RibB-like_a/b_dom"/>
</dbReference>
<feature type="binding site" evidence="14">
    <location>
        <position position="71"/>
    </location>
    <ligand>
        <name>D-ribulose 5-phosphate</name>
        <dbReference type="ChEBI" id="CHEBI:58121"/>
    </ligand>
</feature>
<feature type="site" description="Essential for catalytic activity" evidence="14">
    <location>
        <position position="203"/>
    </location>
</feature>
<feature type="binding site" evidence="14">
    <location>
        <position position="182"/>
    </location>
    <ligand>
        <name>Mg(2+)</name>
        <dbReference type="ChEBI" id="CHEBI:18420"/>
        <label>2</label>
    </ligand>
</feature>
<dbReference type="HAMAP" id="MF_00180">
    <property type="entry name" value="RibB"/>
    <property type="match status" value="1"/>
</dbReference>
<keyword evidence="10 14" id="KW-0479">Metal-binding</keyword>
<evidence type="ECO:0000256" key="11">
    <source>
        <dbReference type="ARBA" id="ARBA00022842"/>
    </source>
</evidence>
<dbReference type="UniPathway" id="UPA00275">
    <property type="reaction ID" value="UER00399"/>
</dbReference>
<evidence type="ECO:0000313" key="16">
    <source>
        <dbReference type="EMBL" id="ERL50148.1"/>
    </source>
</evidence>
<dbReference type="eggNOG" id="COG0108">
    <property type="taxonomic scope" value="Bacteria"/>
</dbReference>
<comment type="similarity">
    <text evidence="14">Belongs to the DHBP synthase family.</text>
</comment>
<evidence type="ECO:0000256" key="12">
    <source>
        <dbReference type="ARBA" id="ARBA00023211"/>
    </source>
</evidence>
<gene>
    <name evidence="14" type="primary">ribB</name>
    <name evidence="16" type="ORF">BJB45_03210</name>
</gene>
<protein>
    <recommendedName>
        <fullName evidence="8 14">3,4-dihydroxy-2-butanone 4-phosphate synthase</fullName>
        <shortName evidence="14">DHBP synthase</shortName>
        <ecNumber evidence="7 14">4.1.99.12</ecNumber>
    </recommendedName>
</protein>
<feature type="binding site" evidence="14">
    <location>
        <position position="67"/>
    </location>
    <ligand>
        <name>Mg(2+)</name>
        <dbReference type="ChEBI" id="CHEBI:18420"/>
        <label>1</label>
    </ligand>
</feature>
<sequence>MAFCHGNLTPFPAFAGATWIAPLDVPIGFKGDFMSHSSSKGIAPIAELVEDIRQGRMVILMDDEDRENEGDIIMAAEKCEAQHINFMAVHARGLICMPMTRERCEQLKLPLMVQDNGSGFGTKFTLSIEAAEGVTTGISAADRARTVQAASARNAVAEDIVQPGHIFPLMAEPGGVLRRAGHTEAACDLAALAGCDPSGVICEVINEDGTMARRPELEQFAEKHGIKLGTIADLIHYRIHNEQTVEEVEQLPVTTAYGELTLHVFRDRIQQAHHLALVKGSPTPEVTTTVRVHLANEMRDLLCLIKGEDVSWRAHQALEAVANSEQGVFVLLDDVRQRQDLNDLLQVFLERRRTPRGSESDGAGNYLTIGTGSQILRELGVGRMRLLSSPWKFSALSGFDLEVVEQVTPAQTGSETDESV</sequence>
<evidence type="ECO:0000313" key="17">
    <source>
        <dbReference type="Proteomes" id="UP000019113"/>
    </source>
</evidence>
<dbReference type="InterPro" id="IPR032677">
    <property type="entry name" value="GTP_cyclohydro_II"/>
</dbReference>
<evidence type="ECO:0000256" key="6">
    <source>
        <dbReference type="ARBA" id="ARBA00008976"/>
    </source>
</evidence>
<evidence type="ECO:0000256" key="14">
    <source>
        <dbReference type="HAMAP-Rule" id="MF_00180"/>
    </source>
</evidence>
<comment type="similarity">
    <text evidence="5">In the N-terminal section; belongs to the DHBP synthase family.</text>
</comment>
<dbReference type="Pfam" id="PF00926">
    <property type="entry name" value="DHBP_synthase"/>
    <property type="match status" value="1"/>
</dbReference>
<dbReference type="Gene3D" id="3.90.870.10">
    <property type="entry name" value="DHBP synthase"/>
    <property type="match status" value="1"/>
</dbReference>
<comment type="pathway">
    <text evidence="4 14">Cofactor biosynthesis; riboflavin biosynthesis; 2-hydroxy-3-oxobutyl phosphate from D-ribulose 5-phosphate: step 1/1.</text>
</comment>
<keyword evidence="11 14" id="KW-0460">Magnesium</keyword>
<evidence type="ECO:0000256" key="7">
    <source>
        <dbReference type="ARBA" id="ARBA00012153"/>
    </source>
</evidence>
<evidence type="ECO:0000256" key="4">
    <source>
        <dbReference type="ARBA" id="ARBA00004904"/>
    </source>
</evidence>
<dbReference type="PANTHER" id="PTHR21327">
    <property type="entry name" value="GTP CYCLOHYDROLASE II-RELATED"/>
    <property type="match status" value="1"/>
</dbReference>
<keyword evidence="13 14" id="KW-0456">Lyase</keyword>
<dbReference type="GO" id="GO:0008686">
    <property type="term" value="F:3,4-dihydroxy-2-butanone-4-phosphate synthase activity"/>
    <property type="evidence" value="ECO:0007669"/>
    <property type="project" value="UniProtKB-UniRule"/>
</dbReference>
<proteinExistence type="inferred from homology"/>
<dbReference type="FunFam" id="3.90.870.10:FF:000001">
    <property type="entry name" value="Riboflavin biosynthesis protein RibBA"/>
    <property type="match status" value="1"/>
</dbReference>
<comment type="cofactor">
    <cofactor evidence="14">
        <name>Mg(2+)</name>
        <dbReference type="ChEBI" id="CHEBI:18420"/>
    </cofactor>
    <cofactor evidence="14">
        <name>Mn(2+)</name>
        <dbReference type="ChEBI" id="CHEBI:29035"/>
    </cofactor>
    <text evidence="14">Binds 2 divalent metal cations per subunit. Magnesium or manganese.</text>
</comment>
<feature type="binding site" evidence="14">
    <location>
        <begin position="179"/>
        <end position="183"/>
    </location>
    <ligand>
        <name>D-ribulose 5-phosphate</name>
        <dbReference type="ChEBI" id="CHEBI:58121"/>
    </ligand>
</feature>
<dbReference type="SUPFAM" id="SSF142695">
    <property type="entry name" value="RibA-like"/>
    <property type="match status" value="1"/>
</dbReference>
<comment type="caution">
    <text evidence="16">The sequence shown here is derived from an EMBL/GenBank/DDBJ whole genome shotgun (WGS) entry which is preliminary data.</text>
</comment>
<name>W1N3Q5_9GAMM</name>
<evidence type="ECO:0000256" key="13">
    <source>
        <dbReference type="ARBA" id="ARBA00023239"/>
    </source>
</evidence>
<comment type="catalytic activity">
    <reaction evidence="1 14">
        <text>D-ribulose 5-phosphate = (2S)-2-hydroxy-3-oxobutyl phosphate + formate + H(+)</text>
        <dbReference type="Rhea" id="RHEA:18457"/>
        <dbReference type="ChEBI" id="CHEBI:15378"/>
        <dbReference type="ChEBI" id="CHEBI:15740"/>
        <dbReference type="ChEBI" id="CHEBI:58121"/>
        <dbReference type="ChEBI" id="CHEBI:58830"/>
        <dbReference type="EC" id="4.1.99.12"/>
    </reaction>
</comment>
<dbReference type="AlphaFoldDB" id="W1N3Q5"/>
<dbReference type="Proteomes" id="UP000019113">
    <property type="component" value="Unassembled WGS sequence"/>
</dbReference>
<evidence type="ECO:0000256" key="3">
    <source>
        <dbReference type="ARBA" id="ARBA00002284"/>
    </source>
</evidence>
<keyword evidence="9 14" id="KW-0686">Riboflavin biosynthesis</keyword>
<reference evidence="16 17" key="1">
    <citation type="submission" date="2013-08" db="EMBL/GenBank/DDBJ databases">
        <title>draft genome of Halomonas huanghegensis, strain BJGMM-B45T.</title>
        <authorList>
            <person name="Miao C."/>
            <person name="Wan Y."/>
            <person name="Jin W."/>
        </authorList>
    </citation>
    <scope>NUCLEOTIDE SEQUENCE [LARGE SCALE GENOMIC DNA]</scope>
    <source>
        <strain evidence="16 17">BJGMM-B45</strain>
    </source>
</reference>
<dbReference type="GO" id="GO:0009231">
    <property type="term" value="P:riboflavin biosynthetic process"/>
    <property type="evidence" value="ECO:0007669"/>
    <property type="project" value="UniProtKB-UniRule"/>
</dbReference>
<dbReference type="GO" id="GO:0005829">
    <property type="term" value="C:cytosol"/>
    <property type="evidence" value="ECO:0007669"/>
    <property type="project" value="TreeGrafter"/>
</dbReference>
<comment type="similarity">
    <text evidence="6">In the C-terminal section; belongs to the GTP cyclohydrolase II family.</text>
</comment>
<feature type="domain" description="GTP cyclohydrolase II" evidence="15">
    <location>
        <begin position="249"/>
        <end position="407"/>
    </location>
</feature>
<feature type="site" description="Essential for catalytic activity" evidence="14">
    <location>
        <position position="165"/>
    </location>
</feature>
<keyword evidence="17" id="KW-1185">Reference proteome</keyword>
<comment type="cofactor">
    <cofactor evidence="2">
        <name>Mn(2+)</name>
        <dbReference type="ChEBI" id="CHEBI:29035"/>
    </cofactor>
</comment>
<evidence type="ECO:0000259" key="15">
    <source>
        <dbReference type="Pfam" id="PF00925"/>
    </source>
</evidence>
<comment type="subunit">
    <text evidence="14">Homodimer.</text>
</comment>
<evidence type="ECO:0000256" key="2">
    <source>
        <dbReference type="ARBA" id="ARBA00001936"/>
    </source>
</evidence>
<feature type="binding site" evidence="14">
    <location>
        <position position="67"/>
    </location>
    <ligand>
        <name>Mg(2+)</name>
        <dbReference type="ChEBI" id="CHEBI:18420"/>
        <label>2</label>
    </ligand>
</feature>
<dbReference type="NCBIfam" id="TIGR00506">
    <property type="entry name" value="ribB"/>
    <property type="match status" value="1"/>
</dbReference>
<dbReference type="PANTHER" id="PTHR21327:SF34">
    <property type="entry name" value="3,4-DIHYDROXY-2-BUTANONE 4-PHOSPHATE SYNTHASE"/>
    <property type="match status" value="1"/>
</dbReference>
<organism evidence="16 17">
    <name type="scientific">Halomonas huangheensis</name>
    <dbReference type="NCBI Taxonomy" id="1178482"/>
    <lineage>
        <taxon>Bacteria</taxon>
        <taxon>Pseudomonadati</taxon>
        <taxon>Pseudomonadota</taxon>
        <taxon>Gammaproteobacteria</taxon>
        <taxon>Oceanospirillales</taxon>
        <taxon>Halomonadaceae</taxon>
        <taxon>Halomonas</taxon>
    </lineage>
</organism>
<accession>W1N3Q5</accession>
<dbReference type="EC" id="4.1.99.12" evidence="7 14"/>
<dbReference type="GO" id="GO:0003935">
    <property type="term" value="F:GTP cyclohydrolase II activity"/>
    <property type="evidence" value="ECO:0007669"/>
    <property type="project" value="TreeGrafter"/>
</dbReference>
<evidence type="ECO:0000256" key="1">
    <source>
        <dbReference type="ARBA" id="ARBA00000141"/>
    </source>
</evidence>
<evidence type="ECO:0000256" key="8">
    <source>
        <dbReference type="ARBA" id="ARBA00018836"/>
    </source>
</evidence>
<dbReference type="InterPro" id="IPR036144">
    <property type="entry name" value="RibA-like_sf"/>
</dbReference>
<evidence type="ECO:0000256" key="10">
    <source>
        <dbReference type="ARBA" id="ARBA00022723"/>
    </source>
</evidence>
<dbReference type="GO" id="GO:0030145">
    <property type="term" value="F:manganese ion binding"/>
    <property type="evidence" value="ECO:0007669"/>
    <property type="project" value="UniProtKB-UniRule"/>
</dbReference>
<dbReference type="eggNOG" id="COG0807">
    <property type="taxonomic scope" value="Bacteria"/>
</dbReference>
<dbReference type="PATRIC" id="fig|1178482.3.peg.3245"/>
<dbReference type="EMBL" id="AVBC01000039">
    <property type="protein sequence ID" value="ERL50148.1"/>
    <property type="molecule type" value="Genomic_DNA"/>
</dbReference>
<dbReference type="GO" id="GO:0000287">
    <property type="term" value="F:magnesium ion binding"/>
    <property type="evidence" value="ECO:0007669"/>
    <property type="project" value="UniProtKB-UniRule"/>
</dbReference>
<evidence type="ECO:0000256" key="5">
    <source>
        <dbReference type="ARBA" id="ARBA00005520"/>
    </source>
</evidence>
<keyword evidence="12 14" id="KW-0464">Manganese</keyword>
<dbReference type="Pfam" id="PF00925">
    <property type="entry name" value="GTP_cyclohydro2"/>
    <property type="match status" value="1"/>
</dbReference>
<dbReference type="Gene3D" id="3.40.50.10990">
    <property type="entry name" value="GTP cyclohydrolase II"/>
    <property type="match status" value="2"/>
</dbReference>
<dbReference type="STRING" id="1178482.AR456_04695"/>
<dbReference type="SUPFAM" id="SSF55821">
    <property type="entry name" value="YrdC/RibB"/>
    <property type="match status" value="1"/>
</dbReference>
<dbReference type="NCBIfam" id="NF010626">
    <property type="entry name" value="PRK14019.1"/>
    <property type="match status" value="1"/>
</dbReference>
<dbReference type="InterPro" id="IPR000422">
    <property type="entry name" value="DHBP_synthase_RibB"/>
</dbReference>
<feature type="binding site" evidence="14">
    <location>
        <begin position="66"/>
        <end position="67"/>
    </location>
    <ligand>
        <name>D-ribulose 5-phosphate</name>
        <dbReference type="ChEBI" id="CHEBI:58121"/>
    </ligand>
</feature>